<dbReference type="EMBL" id="RBNJ01000404">
    <property type="protein sequence ID" value="RUS34592.1"/>
    <property type="molecule type" value="Genomic_DNA"/>
</dbReference>
<reference evidence="2 3" key="1">
    <citation type="journal article" date="2018" name="New Phytol.">
        <title>Phylogenomics of Endogonaceae and evolution of mycorrhizas within Mucoromycota.</title>
        <authorList>
            <person name="Chang Y."/>
            <person name="Desiro A."/>
            <person name="Na H."/>
            <person name="Sandor L."/>
            <person name="Lipzen A."/>
            <person name="Clum A."/>
            <person name="Barry K."/>
            <person name="Grigoriev I.V."/>
            <person name="Martin F.M."/>
            <person name="Stajich J.E."/>
            <person name="Smith M.E."/>
            <person name="Bonito G."/>
            <person name="Spatafora J.W."/>
        </authorList>
    </citation>
    <scope>NUCLEOTIDE SEQUENCE [LARGE SCALE GENOMIC DNA]</scope>
    <source>
        <strain evidence="2 3">AD002</strain>
    </source>
</reference>
<proteinExistence type="predicted"/>
<name>A0A433QXQ8_9FUNG</name>
<evidence type="ECO:0000313" key="2">
    <source>
        <dbReference type="EMBL" id="RUS34592.1"/>
    </source>
</evidence>
<accession>A0A433QXQ8</accession>
<dbReference type="AlphaFoldDB" id="A0A433QXQ8"/>
<dbReference type="Proteomes" id="UP000274822">
    <property type="component" value="Unassembled WGS sequence"/>
</dbReference>
<feature type="region of interest" description="Disordered" evidence="1">
    <location>
        <begin position="243"/>
        <end position="276"/>
    </location>
</feature>
<gene>
    <name evidence="2" type="ORF">BC938DRAFT_479580</name>
</gene>
<evidence type="ECO:0000256" key="1">
    <source>
        <dbReference type="SAM" id="MobiDB-lite"/>
    </source>
</evidence>
<evidence type="ECO:0000313" key="3">
    <source>
        <dbReference type="Proteomes" id="UP000274822"/>
    </source>
</evidence>
<organism evidence="2 3">
    <name type="scientific">Jimgerdemannia flammicorona</name>
    <dbReference type="NCBI Taxonomy" id="994334"/>
    <lineage>
        <taxon>Eukaryota</taxon>
        <taxon>Fungi</taxon>
        <taxon>Fungi incertae sedis</taxon>
        <taxon>Mucoromycota</taxon>
        <taxon>Mucoromycotina</taxon>
        <taxon>Endogonomycetes</taxon>
        <taxon>Endogonales</taxon>
        <taxon>Endogonaceae</taxon>
        <taxon>Jimgerdemannia</taxon>
    </lineage>
</organism>
<sequence>MSISNGPENSNAGADADANNSKEGEASPEQFGSCHLPECASRLLRYYGKGFILYFQTFAAQSLLLTPPADIWNQPFSNWPIVDEFLEHLCKKEGSCSKDRAHHAFLKEIEVLRALFVGEHPVQARLTELELTVKGASLTFAGCVLVDRGCVLRGNMGASYNRGVVLTSQHRLFRIELSNYYRNEQGHQISKLLTKHKIVKKKLEITKDSVILDGFRHIRKRYNDYHNASTQLLEHKRKIDDQFSGTKELSEKERPKRKLKASEQSSEEEIEVRQPSDRDFYEKSVFYEPPNQDASVCTFVREVREESQIDDMERDGEDRYEESLEDRARAESIAKKLQNLQLVLSSGTIVKDILAARKRDDLSYKYQMLIDDSPQPGFTCKPKAFF</sequence>
<keyword evidence="3" id="KW-1185">Reference proteome</keyword>
<comment type="caution">
    <text evidence="2">The sequence shown here is derived from an EMBL/GenBank/DDBJ whole genome shotgun (WGS) entry which is preliminary data.</text>
</comment>
<protein>
    <submittedName>
        <fullName evidence="2">Uncharacterized protein</fullName>
    </submittedName>
</protein>
<feature type="region of interest" description="Disordered" evidence="1">
    <location>
        <begin position="1"/>
        <end position="31"/>
    </location>
</feature>
<feature type="compositionally biased region" description="Low complexity" evidence="1">
    <location>
        <begin position="9"/>
        <end position="19"/>
    </location>
</feature>